<keyword evidence="10" id="KW-0479">Metal-binding</keyword>
<evidence type="ECO:0000256" key="1">
    <source>
        <dbReference type="ARBA" id="ARBA00004651"/>
    </source>
</evidence>
<keyword evidence="12" id="KW-1185">Reference proteome</keyword>
<keyword evidence="5 10" id="KW-0472">Membrane</keyword>
<evidence type="ECO:0000256" key="3">
    <source>
        <dbReference type="ARBA" id="ARBA00022692"/>
    </source>
</evidence>
<dbReference type="PANTHER" id="PTHR28259:SF1">
    <property type="entry name" value="FLUORIDE EXPORT PROTEIN 1-RELATED"/>
    <property type="match status" value="1"/>
</dbReference>
<name>A0A0M2T192_9BACI</name>
<dbReference type="OrthoDB" id="9799631at2"/>
<dbReference type="NCBIfam" id="TIGR00494">
    <property type="entry name" value="crcB"/>
    <property type="match status" value="1"/>
</dbReference>
<evidence type="ECO:0000256" key="9">
    <source>
        <dbReference type="ARBA" id="ARBA00049940"/>
    </source>
</evidence>
<evidence type="ECO:0000313" key="11">
    <source>
        <dbReference type="EMBL" id="KKK38595.1"/>
    </source>
</evidence>
<dbReference type="InterPro" id="IPR003691">
    <property type="entry name" value="FluC"/>
</dbReference>
<dbReference type="GO" id="GO:0046872">
    <property type="term" value="F:metal ion binding"/>
    <property type="evidence" value="ECO:0007669"/>
    <property type="project" value="UniProtKB-KW"/>
</dbReference>
<feature type="binding site" evidence="10">
    <location>
        <position position="71"/>
    </location>
    <ligand>
        <name>Na(+)</name>
        <dbReference type="ChEBI" id="CHEBI:29101"/>
        <note>structural</note>
    </ligand>
</feature>
<dbReference type="Proteomes" id="UP000034166">
    <property type="component" value="Unassembled WGS sequence"/>
</dbReference>
<comment type="activity regulation">
    <text evidence="10">Na(+) is not transported, but it plays an essential structural role and its presence is essential for fluoride channel function.</text>
</comment>
<dbReference type="EMBL" id="LAYY01000007">
    <property type="protein sequence ID" value="KKK38595.1"/>
    <property type="molecule type" value="Genomic_DNA"/>
</dbReference>
<comment type="subcellular location">
    <subcellularLocation>
        <location evidence="1 10">Cell membrane</location>
        <topology evidence="1 10">Multi-pass membrane protein</topology>
    </subcellularLocation>
</comment>
<accession>A0A0M2T192</accession>
<organism evidence="11 12">
    <name type="scientific">Mesobacillus campisalis</name>
    <dbReference type="NCBI Taxonomy" id="1408103"/>
    <lineage>
        <taxon>Bacteria</taxon>
        <taxon>Bacillati</taxon>
        <taxon>Bacillota</taxon>
        <taxon>Bacilli</taxon>
        <taxon>Bacillales</taxon>
        <taxon>Bacillaceae</taxon>
        <taxon>Mesobacillus</taxon>
    </lineage>
</organism>
<dbReference type="GO" id="GO:0140114">
    <property type="term" value="P:cellular detoxification of fluoride"/>
    <property type="evidence" value="ECO:0007669"/>
    <property type="project" value="UniProtKB-UniRule"/>
</dbReference>
<keyword evidence="2 10" id="KW-1003">Cell membrane</keyword>
<feature type="transmembrane region" description="Helical" evidence="10">
    <location>
        <begin position="31"/>
        <end position="49"/>
    </location>
</feature>
<keyword evidence="3 10" id="KW-0812">Transmembrane</keyword>
<evidence type="ECO:0000256" key="7">
    <source>
        <dbReference type="ARBA" id="ARBA00035120"/>
    </source>
</evidence>
<evidence type="ECO:0000256" key="6">
    <source>
        <dbReference type="ARBA" id="ARBA00023303"/>
    </source>
</evidence>
<keyword evidence="10" id="KW-0915">Sodium</keyword>
<keyword evidence="10" id="KW-0813">Transport</keyword>
<sequence length="126" mass="13293">MNALYIMAGGFVGSICRYVLGEWISVGSFPFGTLLVNLAGCFFLGWFLTYSSQRGTIQPEVALMIGTGFTGSFTTFSTFAGETAVLAGESLPGALLYILLSIVMGIVFSFLGYKSAAGNRLKGKTG</sequence>
<evidence type="ECO:0000256" key="8">
    <source>
        <dbReference type="ARBA" id="ARBA00035585"/>
    </source>
</evidence>
<feature type="transmembrane region" description="Helical" evidence="10">
    <location>
        <begin position="93"/>
        <end position="113"/>
    </location>
</feature>
<keyword evidence="6 10" id="KW-0407">Ion channel</keyword>
<keyword evidence="10" id="KW-0406">Ion transport</keyword>
<dbReference type="GO" id="GO:0062054">
    <property type="term" value="F:fluoride channel activity"/>
    <property type="evidence" value="ECO:0007669"/>
    <property type="project" value="UniProtKB-UniRule"/>
</dbReference>
<evidence type="ECO:0000313" key="12">
    <source>
        <dbReference type="Proteomes" id="UP000034166"/>
    </source>
</evidence>
<dbReference type="PATRIC" id="fig|1408103.3.peg.1882"/>
<keyword evidence="4 10" id="KW-1133">Transmembrane helix</keyword>
<reference evidence="11 12" key="1">
    <citation type="submission" date="2015-04" db="EMBL/GenBank/DDBJ databases">
        <title>Taxonomic description and genome sequence of Bacillus campisalis sp. nov., a novel member of the genus Bacillus isolated from solar saltern.</title>
        <authorList>
            <person name="Mathan Kumar R."/>
            <person name="Kaur G."/>
            <person name="Kumar A."/>
            <person name="Singh N.K."/>
            <person name="Kaur N."/>
            <person name="Kumar N."/>
            <person name="Mayilraj S."/>
        </authorList>
    </citation>
    <scope>NUCLEOTIDE SEQUENCE [LARGE SCALE GENOMIC DNA]</scope>
    <source>
        <strain evidence="11 12">SA2-6</strain>
    </source>
</reference>
<gene>
    <name evidence="10" type="primary">fluC</name>
    <name evidence="10" type="synonym">crcB</name>
    <name evidence="11" type="ORF">WQ57_08355</name>
</gene>
<comment type="similarity">
    <text evidence="7 10">Belongs to the fluoride channel Fluc/FEX (TC 1.A.43) family.</text>
</comment>
<evidence type="ECO:0000256" key="2">
    <source>
        <dbReference type="ARBA" id="ARBA00022475"/>
    </source>
</evidence>
<comment type="caution">
    <text evidence="11">The sequence shown here is derived from an EMBL/GenBank/DDBJ whole genome shotgun (WGS) entry which is preliminary data.</text>
</comment>
<protein>
    <recommendedName>
        <fullName evidence="10">Fluoride-specific ion channel FluC</fullName>
    </recommendedName>
</protein>
<dbReference type="GO" id="GO:0005886">
    <property type="term" value="C:plasma membrane"/>
    <property type="evidence" value="ECO:0007669"/>
    <property type="project" value="UniProtKB-SubCell"/>
</dbReference>
<feature type="binding site" evidence="10">
    <location>
        <position position="74"/>
    </location>
    <ligand>
        <name>Na(+)</name>
        <dbReference type="ChEBI" id="CHEBI:29101"/>
        <note>structural</note>
    </ligand>
</feature>
<dbReference type="HAMAP" id="MF_00454">
    <property type="entry name" value="FluC"/>
    <property type="match status" value="1"/>
</dbReference>
<feature type="transmembrane region" description="Helical" evidence="10">
    <location>
        <begin position="61"/>
        <end position="81"/>
    </location>
</feature>
<proteinExistence type="inferred from homology"/>
<dbReference type="RefSeq" id="WP_046523287.1">
    <property type="nucleotide sequence ID" value="NZ_LAYY01000007.1"/>
</dbReference>
<dbReference type="PANTHER" id="PTHR28259">
    <property type="entry name" value="FLUORIDE EXPORT PROTEIN 1-RELATED"/>
    <property type="match status" value="1"/>
</dbReference>
<comment type="function">
    <text evidence="9 10">Fluoride-specific ion channel. Important for reducing fluoride concentration in the cell, thus reducing its toxicity.</text>
</comment>
<comment type="catalytic activity">
    <reaction evidence="8">
        <text>fluoride(in) = fluoride(out)</text>
        <dbReference type="Rhea" id="RHEA:76159"/>
        <dbReference type="ChEBI" id="CHEBI:17051"/>
    </reaction>
    <physiologicalReaction direction="left-to-right" evidence="8">
        <dbReference type="Rhea" id="RHEA:76160"/>
    </physiologicalReaction>
</comment>
<evidence type="ECO:0000256" key="5">
    <source>
        <dbReference type="ARBA" id="ARBA00023136"/>
    </source>
</evidence>
<evidence type="ECO:0000256" key="10">
    <source>
        <dbReference type="HAMAP-Rule" id="MF_00454"/>
    </source>
</evidence>
<evidence type="ECO:0000256" key="4">
    <source>
        <dbReference type="ARBA" id="ARBA00022989"/>
    </source>
</evidence>
<dbReference type="AlphaFoldDB" id="A0A0M2T192"/>
<dbReference type="Pfam" id="PF02537">
    <property type="entry name" value="CRCB"/>
    <property type="match status" value="1"/>
</dbReference>